<dbReference type="Proteomes" id="UP000566711">
    <property type="component" value="Unassembled WGS sequence"/>
</dbReference>
<dbReference type="AlphaFoldDB" id="A0A7W2EGR3"/>
<proteinExistence type="predicted"/>
<dbReference type="EMBL" id="JACEZS010000006">
    <property type="protein sequence ID" value="MBA5605561.1"/>
    <property type="molecule type" value="Genomic_DNA"/>
</dbReference>
<evidence type="ECO:0000256" key="1">
    <source>
        <dbReference type="SAM" id="Phobius"/>
    </source>
</evidence>
<keyword evidence="1" id="KW-0472">Membrane</keyword>
<accession>A0A7W2EGR3</accession>
<comment type="caution">
    <text evidence="2">The sequence shown here is derived from an EMBL/GenBank/DDBJ whole genome shotgun (WGS) entry which is preliminary data.</text>
</comment>
<dbReference type="RefSeq" id="WP_182216591.1">
    <property type="nucleotide sequence ID" value="NZ_JACEZS010000006.1"/>
</dbReference>
<protein>
    <submittedName>
        <fullName evidence="2">Uncharacterized protein</fullName>
    </submittedName>
</protein>
<reference evidence="2 3" key="1">
    <citation type="submission" date="2020-07" db="EMBL/GenBank/DDBJ databases">
        <title>Novel species isolated from subtropical streams in China.</title>
        <authorList>
            <person name="Lu H."/>
        </authorList>
    </citation>
    <scope>NUCLEOTIDE SEQUENCE [LARGE SCALE GENOMIC DNA]</scope>
    <source>
        <strain evidence="2 3">FT3S</strain>
    </source>
</reference>
<keyword evidence="1" id="KW-0812">Transmembrane</keyword>
<organism evidence="2 3">
    <name type="scientific">Rugamonas fusca</name>
    <dbReference type="NCBI Taxonomy" id="2758568"/>
    <lineage>
        <taxon>Bacteria</taxon>
        <taxon>Pseudomonadati</taxon>
        <taxon>Pseudomonadota</taxon>
        <taxon>Betaproteobacteria</taxon>
        <taxon>Burkholderiales</taxon>
        <taxon>Oxalobacteraceae</taxon>
        <taxon>Telluria group</taxon>
        <taxon>Rugamonas</taxon>
    </lineage>
</organism>
<feature type="transmembrane region" description="Helical" evidence="1">
    <location>
        <begin position="20"/>
        <end position="40"/>
    </location>
</feature>
<evidence type="ECO:0000313" key="3">
    <source>
        <dbReference type="Proteomes" id="UP000566711"/>
    </source>
</evidence>
<keyword evidence="3" id="KW-1185">Reference proteome</keyword>
<keyword evidence="1" id="KW-1133">Transmembrane helix</keyword>
<name>A0A7W2EGR3_9BURK</name>
<gene>
    <name evidence="2" type="ORF">H3H36_09330</name>
</gene>
<evidence type="ECO:0000313" key="2">
    <source>
        <dbReference type="EMBL" id="MBA5605561.1"/>
    </source>
</evidence>
<sequence length="189" mass="21187">MTLRPLHGHRPIGVRRKTIVAIGLAQNIVIWHVGFFRILAQHPFMLAPLMIQLEVLEESVSWPFTIPPGRSNHDGVPSNVTKLSVNAKPWHLIGWKDSSSNSIGIARNHQAISINTENLDGLSICFMRKAKGAGFVSFEATILGNRNKVVFFEVDHFNEDALLWLQSKANKLETLFGVQIAVNDYGFDY</sequence>